<proteinExistence type="predicted"/>
<dbReference type="InterPro" id="IPR036452">
    <property type="entry name" value="Ribo_hydro-like"/>
</dbReference>
<dbReference type="RefSeq" id="WP_066486678.1">
    <property type="nucleotide sequence ID" value="NZ_JADPQA010000003.1"/>
</dbReference>
<dbReference type="CDD" id="cd02650">
    <property type="entry name" value="nuc_hydro_CaPnhB"/>
    <property type="match status" value="1"/>
</dbReference>
<evidence type="ECO:0000259" key="3">
    <source>
        <dbReference type="Pfam" id="PF01156"/>
    </source>
</evidence>
<keyword evidence="5" id="KW-1185">Reference proteome</keyword>
<protein>
    <submittedName>
        <fullName evidence="4">Nucleoside hydrolase</fullName>
    </submittedName>
</protein>
<dbReference type="Gene3D" id="3.90.245.10">
    <property type="entry name" value="Ribonucleoside hydrolase-like"/>
    <property type="match status" value="1"/>
</dbReference>
<feature type="domain" description="Inosine/uridine-preferring nucleoside hydrolase" evidence="3">
    <location>
        <begin position="3"/>
        <end position="292"/>
    </location>
</feature>
<dbReference type="Proteomes" id="UP000318080">
    <property type="component" value="Unassembled WGS sequence"/>
</dbReference>
<dbReference type="AlphaFoldDB" id="A0A540R9X4"/>
<dbReference type="EMBL" id="VHIR01000001">
    <property type="protein sequence ID" value="TQE44538.1"/>
    <property type="molecule type" value="Genomic_DNA"/>
</dbReference>
<accession>A0A540R9X4</accession>
<dbReference type="GO" id="GO:0006152">
    <property type="term" value="P:purine nucleoside catabolic process"/>
    <property type="evidence" value="ECO:0007669"/>
    <property type="project" value="TreeGrafter"/>
</dbReference>
<dbReference type="InterPro" id="IPR023186">
    <property type="entry name" value="IUNH"/>
</dbReference>
<comment type="caution">
    <text evidence="4">The sequence shown here is derived from an EMBL/GenBank/DDBJ whole genome shotgun (WGS) entry which is preliminary data.</text>
</comment>
<organism evidence="4 5">
    <name type="scientific">Corynebacterium phoceense</name>
    <dbReference type="NCBI Taxonomy" id="1686286"/>
    <lineage>
        <taxon>Bacteria</taxon>
        <taxon>Bacillati</taxon>
        <taxon>Actinomycetota</taxon>
        <taxon>Actinomycetes</taxon>
        <taxon>Mycobacteriales</taxon>
        <taxon>Corynebacteriaceae</taxon>
        <taxon>Corynebacterium</taxon>
    </lineage>
</organism>
<dbReference type="PANTHER" id="PTHR12304:SF4">
    <property type="entry name" value="URIDINE NUCLEOSIDASE"/>
    <property type="match status" value="1"/>
</dbReference>
<dbReference type="Pfam" id="PF01156">
    <property type="entry name" value="IU_nuc_hydro"/>
    <property type="match status" value="1"/>
</dbReference>
<reference evidence="4 5" key="1">
    <citation type="submission" date="2019-06" db="EMBL/GenBank/DDBJ databases">
        <title>Draft genome of C. phoceense Strain 272.</title>
        <authorList>
            <person name="Pacheco L.G.C."/>
            <person name="Barberis C.M."/>
            <person name="Almuzara M.N."/>
            <person name="Traglia G.M."/>
            <person name="Santos C.S."/>
            <person name="Rocha D.J.P.G."/>
            <person name="Aguiar E.R.G.R."/>
            <person name="Vay C.A."/>
        </authorList>
    </citation>
    <scope>NUCLEOTIDE SEQUENCE [LARGE SCALE GENOMIC DNA]</scope>
    <source>
        <strain evidence="4 5">272</strain>
    </source>
</reference>
<evidence type="ECO:0000256" key="1">
    <source>
        <dbReference type="ARBA" id="ARBA00022801"/>
    </source>
</evidence>
<dbReference type="GO" id="GO:0008477">
    <property type="term" value="F:purine nucleosidase activity"/>
    <property type="evidence" value="ECO:0007669"/>
    <property type="project" value="TreeGrafter"/>
</dbReference>
<dbReference type="GeneID" id="79853279"/>
<name>A0A540R9X4_9CORY</name>
<dbReference type="SUPFAM" id="SSF53590">
    <property type="entry name" value="Nucleoside hydrolase"/>
    <property type="match status" value="1"/>
</dbReference>
<keyword evidence="1 4" id="KW-0378">Hydrolase</keyword>
<evidence type="ECO:0000256" key="2">
    <source>
        <dbReference type="ARBA" id="ARBA00023295"/>
    </source>
</evidence>
<dbReference type="InterPro" id="IPR001910">
    <property type="entry name" value="Inosine/uridine_hydrolase_dom"/>
</dbReference>
<evidence type="ECO:0000313" key="5">
    <source>
        <dbReference type="Proteomes" id="UP000318080"/>
    </source>
</evidence>
<dbReference type="GO" id="GO:0005829">
    <property type="term" value="C:cytosol"/>
    <property type="evidence" value="ECO:0007669"/>
    <property type="project" value="TreeGrafter"/>
</dbReference>
<gene>
    <name evidence="4" type="ORF">EJK80_00120</name>
</gene>
<keyword evidence="2" id="KW-0326">Glycosidase</keyword>
<sequence>MKLILDLDTGIDDALALAYAISAHERGEAELLAVTGTYGNVDVEQGVANSRALLELLGHPEIPVIPGPQKPGFEVLEISSFIHGSNGVGNVALPAAPEQTITTDAVDFLIEAYRTHGADLTIIPTGPSTTIAAAMREAPELADAPVVFMGGALTVPGNVTPLAEANVIQDPAATDFLLRTGTNVSMVGLDVTTRTVLTKKHTAQWRGTLVGDIYADMFDYYIDAYAQSEPELGGCGLHDPLAVATALTPSLIDWLPINMMCTHEGRTTGDPARFHTEVTSRAAVGVDIDRFVDDLMARMAELFGKSSADL</sequence>
<evidence type="ECO:0000313" key="4">
    <source>
        <dbReference type="EMBL" id="TQE44538.1"/>
    </source>
</evidence>
<dbReference type="STRING" id="1686286.GCA_900092335_02106"/>
<dbReference type="PANTHER" id="PTHR12304">
    <property type="entry name" value="INOSINE-URIDINE PREFERRING NUCLEOSIDE HYDROLASE"/>
    <property type="match status" value="1"/>
</dbReference>